<comment type="caution">
    <text evidence="2">The sequence shown here is derived from an EMBL/GenBank/DDBJ whole genome shotgun (WGS) entry which is preliminary data.</text>
</comment>
<reference evidence="2 3" key="1">
    <citation type="submission" date="2016-03" db="EMBL/GenBank/DDBJ databases">
        <authorList>
            <person name="Ploux O."/>
        </authorList>
    </citation>
    <scope>NUCLEOTIDE SEQUENCE [LARGE SCALE GENOMIC DNA]</scope>
    <source>
        <strain evidence="2 3">R-45363</strain>
    </source>
</reference>
<dbReference type="EMBL" id="LUUG01000071">
    <property type="protein sequence ID" value="OAI04420.1"/>
    <property type="molecule type" value="Genomic_DNA"/>
</dbReference>
<dbReference type="AlphaFoldDB" id="A0A177MHL4"/>
<organism evidence="2 3">
    <name type="scientific">Methylomonas methanica</name>
    <dbReference type="NCBI Taxonomy" id="421"/>
    <lineage>
        <taxon>Bacteria</taxon>
        <taxon>Pseudomonadati</taxon>
        <taxon>Pseudomonadota</taxon>
        <taxon>Gammaproteobacteria</taxon>
        <taxon>Methylococcales</taxon>
        <taxon>Methylococcaceae</taxon>
        <taxon>Methylomonas</taxon>
    </lineage>
</organism>
<evidence type="ECO:0000256" key="1">
    <source>
        <dbReference type="SAM" id="MobiDB-lite"/>
    </source>
</evidence>
<feature type="compositionally biased region" description="Basic residues" evidence="1">
    <location>
        <begin position="24"/>
        <end position="33"/>
    </location>
</feature>
<evidence type="ECO:0000313" key="3">
    <source>
        <dbReference type="Proteomes" id="UP000078090"/>
    </source>
</evidence>
<feature type="non-terminal residue" evidence="2">
    <location>
        <position position="1"/>
    </location>
</feature>
<gene>
    <name evidence="2" type="ORF">A1332_01595</name>
</gene>
<sequence length="83" mass="9119">FIIQGATQGCGALPKGQEAPFGNPRRKLRSAGNKRRPGGLFFWILFFGQAKKSISPVGARTDIQKNRRVSDTKLYANTLANNL</sequence>
<dbReference type="Proteomes" id="UP000078090">
    <property type="component" value="Unassembled WGS sequence"/>
</dbReference>
<feature type="region of interest" description="Disordered" evidence="1">
    <location>
        <begin position="1"/>
        <end position="33"/>
    </location>
</feature>
<protein>
    <submittedName>
        <fullName evidence="2">Uncharacterized protein</fullName>
    </submittedName>
</protein>
<name>A0A177MHL4_METMH</name>
<evidence type="ECO:0000313" key="2">
    <source>
        <dbReference type="EMBL" id="OAI04420.1"/>
    </source>
</evidence>
<accession>A0A177MHL4</accession>
<dbReference type="RefSeq" id="WP_064008637.1">
    <property type="nucleotide sequence ID" value="NZ_LUUG01000071.1"/>
</dbReference>
<proteinExistence type="predicted"/>